<dbReference type="GeneID" id="9589326"/>
<gene>
    <name evidence="1" type="ORF">SCHCODRAFT_103183</name>
</gene>
<dbReference type="Proteomes" id="UP000007431">
    <property type="component" value="Unassembled WGS sequence"/>
</dbReference>
<reference evidence="1 2" key="1">
    <citation type="journal article" date="2010" name="Nat. Biotechnol.">
        <title>Genome sequence of the model mushroom Schizophyllum commune.</title>
        <authorList>
            <person name="Ohm R.A."/>
            <person name="de Jong J.F."/>
            <person name="Lugones L.G."/>
            <person name="Aerts A."/>
            <person name="Kothe E."/>
            <person name="Stajich J.E."/>
            <person name="de Vries R.P."/>
            <person name="Record E."/>
            <person name="Levasseur A."/>
            <person name="Baker S.E."/>
            <person name="Bartholomew K.A."/>
            <person name="Coutinho P.M."/>
            <person name="Erdmann S."/>
            <person name="Fowler T.J."/>
            <person name="Gathman A.C."/>
            <person name="Lombard V."/>
            <person name="Henrissat B."/>
            <person name="Knabe N."/>
            <person name="Kuees U."/>
            <person name="Lilly W.W."/>
            <person name="Lindquist E."/>
            <person name="Lucas S."/>
            <person name="Magnuson J.K."/>
            <person name="Piumi F."/>
            <person name="Raudaskoski M."/>
            <person name="Salamov A."/>
            <person name="Schmutz J."/>
            <person name="Schwarze F.W.M.R."/>
            <person name="vanKuyk P.A."/>
            <person name="Horton J.S."/>
            <person name="Grigoriev I.V."/>
            <person name="Woesten H.A.B."/>
        </authorList>
    </citation>
    <scope>NUCLEOTIDE SEQUENCE [LARGE SCALE GENOMIC DNA]</scope>
    <source>
        <strain evidence="2">H4-8 / FGSC 9210</strain>
    </source>
</reference>
<evidence type="ECO:0000313" key="2">
    <source>
        <dbReference type="Proteomes" id="UP000007431"/>
    </source>
</evidence>
<evidence type="ECO:0000313" key="1">
    <source>
        <dbReference type="EMBL" id="EFJ03323.1"/>
    </source>
</evidence>
<feature type="non-terminal residue" evidence="1">
    <location>
        <position position="220"/>
    </location>
</feature>
<dbReference type="OrthoDB" id="3229088at2759"/>
<dbReference type="RefSeq" id="XP_003038225.1">
    <property type="nucleotide sequence ID" value="XM_003038179.1"/>
</dbReference>
<protein>
    <submittedName>
        <fullName evidence="1">Uncharacterized protein</fullName>
    </submittedName>
</protein>
<dbReference type="EMBL" id="GL377302">
    <property type="protein sequence ID" value="EFJ03323.1"/>
    <property type="molecule type" value="Genomic_DNA"/>
</dbReference>
<dbReference type="HOGENOM" id="CLU_1256681_0_0_1"/>
<organism evidence="2">
    <name type="scientific">Schizophyllum commune (strain H4-8 / FGSC 9210)</name>
    <name type="common">Split gill fungus</name>
    <dbReference type="NCBI Taxonomy" id="578458"/>
    <lineage>
        <taxon>Eukaryota</taxon>
        <taxon>Fungi</taxon>
        <taxon>Dikarya</taxon>
        <taxon>Basidiomycota</taxon>
        <taxon>Agaricomycotina</taxon>
        <taxon>Agaricomycetes</taxon>
        <taxon>Agaricomycetidae</taxon>
        <taxon>Agaricales</taxon>
        <taxon>Schizophyllaceae</taxon>
        <taxon>Schizophyllum</taxon>
    </lineage>
</organism>
<sequence>MGLISTLRRALRCVAQRLRRRPPHEARGSLITLGSAKLTDTMLQLDPQSLVGEDKSAFPNMRWPLSARTRLESPCSITVDSGNALVEGQLPSGNFINRLPTELLSLVFLASAYEPNGRPHLDLHFVPLILTHVCARWRAIAVNMPPLWHRFDLRPCLEKGCARELADTCAERAKAIGLDISYHELSFNESDGSWYDGTTRLPPEVEFCDCLMYFIIEYID</sequence>
<dbReference type="KEGG" id="scm:SCHCO_01336280"/>
<dbReference type="VEuPathDB" id="FungiDB:SCHCODRAFT_01336280"/>
<dbReference type="InParanoid" id="D8PKK2"/>
<accession>D8PKK2</accession>
<name>D8PKK2_SCHCM</name>
<proteinExistence type="predicted"/>
<dbReference type="AlphaFoldDB" id="D8PKK2"/>
<keyword evidence="2" id="KW-1185">Reference proteome</keyword>